<keyword evidence="10" id="KW-1185">Reference proteome</keyword>
<dbReference type="Pfam" id="PF00472">
    <property type="entry name" value="RF-1"/>
    <property type="match status" value="1"/>
</dbReference>
<evidence type="ECO:0000259" key="8">
    <source>
        <dbReference type="PROSITE" id="PS00745"/>
    </source>
</evidence>
<dbReference type="Proteomes" id="UP000830639">
    <property type="component" value="Chromosome"/>
</dbReference>
<feature type="coiled-coil region" evidence="7">
    <location>
        <begin position="62"/>
        <end position="115"/>
    </location>
</feature>
<keyword evidence="6" id="KW-0963">Cytoplasm</keyword>
<dbReference type="PANTHER" id="PTHR43116:SF3">
    <property type="entry name" value="CLASS I PEPTIDE CHAIN RELEASE FACTOR"/>
    <property type="match status" value="1"/>
</dbReference>
<feature type="modified residue" description="N5-methylglutamine" evidence="6">
    <location>
        <position position="251"/>
    </location>
</feature>
<evidence type="ECO:0000256" key="6">
    <source>
        <dbReference type="HAMAP-Rule" id="MF_00094"/>
    </source>
</evidence>
<keyword evidence="7" id="KW-0175">Coiled coil</keyword>
<dbReference type="SUPFAM" id="SSF75620">
    <property type="entry name" value="Release factor"/>
    <property type="match status" value="1"/>
</dbReference>
<evidence type="ECO:0000256" key="2">
    <source>
        <dbReference type="ARBA" id="ARBA00010835"/>
    </source>
</evidence>
<proteinExistence type="inferred from homology"/>
<sequence length="365" mass="41845">MELVEVKQELEKMAKRLQAFRGLFDVETKQARLDELEAFMSEPDFWDDQKAAQVVISEVNGLKEVINEFNDLNDGYENLEVTYELVKEENDDELFEELVTEVKSLTGKLNDFELQLLLSEPYDKNNAILELHPGAGGTESQDWGSMLLRMYTRWAEKRGFKVETLDYLPGDEAGIKSVTLAIKGHNAYGYLKAEKGVHRLVRISPFDSSGRRHTSFVSCEVMPEFNEEIEIDIRTEDLKIDTYRASGAGGQHINTTDSAVRITHVPTNTVVTCQTERSQIKNREHAMKMLKAKLYQRKIEEQQAQLDEIRGEQKEIGWGSQIRSYVFHPYSMVKDHRTNTEVGNVHAVMDGDLDPFIDAYLRSKI</sequence>
<dbReference type="InterPro" id="IPR000352">
    <property type="entry name" value="Pep_chain_release_fac_I"/>
</dbReference>
<dbReference type="Gene3D" id="3.30.70.1660">
    <property type="match status" value="1"/>
</dbReference>
<evidence type="ECO:0000256" key="3">
    <source>
        <dbReference type="ARBA" id="ARBA00019192"/>
    </source>
</evidence>
<dbReference type="SMART" id="SM00937">
    <property type="entry name" value="PCRF"/>
    <property type="match status" value="1"/>
</dbReference>
<protein>
    <recommendedName>
        <fullName evidence="3 6">Peptide chain release factor 2</fullName>
        <shortName evidence="6">RF-2</shortName>
    </recommendedName>
</protein>
<dbReference type="HAMAP" id="MF_00094">
    <property type="entry name" value="Rel_fac_2"/>
    <property type="match status" value="1"/>
</dbReference>
<dbReference type="PROSITE" id="PS00745">
    <property type="entry name" value="RF_PROK_I"/>
    <property type="match status" value="1"/>
</dbReference>
<comment type="function">
    <text evidence="1 6">Peptide chain release factor 2 directs the termination of translation in response to the peptide chain termination codons UGA and UAA.</text>
</comment>
<name>A0ABY4JKV8_9BACI</name>
<keyword evidence="4 6" id="KW-0488">Methylation</keyword>
<dbReference type="InterPro" id="IPR004374">
    <property type="entry name" value="PrfB"/>
</dbReference>
<dbReference type="Pfam" id="PF03462">
    <property type="entry name" value="PCRF"/>
    <property type="match status" value="1"/>
</dbReference>
<comment type="subcellular location">
    <subcellularLocation>
        <location evidence="6">Cytoplasm</location>
    </subcellularLocation>
</comment>
<dbReference type="Gene3D" id="3.30.160.20">
    <property type="match status" value="1"/>
</dbReference>
<evidence type="ECO:0000313" key="9">
    <source>
        <dbReference type="EMBL" id="UPM54127.1"/>
    </source>
</evidence>
<dbReference type="Gene3D" id="1.20.58.410">
    <property type="entry name" value="Release factor"/>
    <property type="match status" value="1"/>
</dbReference>
<evidence type="ECO:0000256" key="5">
    <source>
        <dbReference type="ARBA" id="ARBA00022917"/>
    </source>
</evidence>
<dbReference type="PANTHER" id="PTHR43116">
    <property type="entry name" value="PEPTIDE CHAIN RELEASE FACTOR 2"/>
    <property type="match status" value="1"/>
</dbReference>
<dbReference type="NCBIfam" id="TIGR00020">
    <property type="entry name" value="prfB"/>
    <property type="match status" value="1"/>
</dbReference>
<organism evidence="9 10">
    <name type="scientific">Gottfriedia acidiceleris</name>
    <dbReference type="NCBI Taxonomy" id="371036"/>
    <lineage>
        <taxon>Bacteria</taxon>
        <taxon>Bacillati</taxon>
        <taxon>Bacillota</taxon>
        <taxon>Bacilli</taxon>
        <taxon>Bacillales</taxon>
        <taxon>Bacillaceae</taxon>
        <taxon>Gottfriedia</taxon>
    </lineage>
</organism>
<comment type="similarity">
    <text evidence="2 6">Belongs to the prokaryotic/mitochondrial release factor family.</text>
</comment>
<keyword evidence="5 6" id="KW-0648">Protein biosynthesis</keyword>
<comment type="PTM">
    <text evidence="6">Methylated by PrmC. Methylation increases the termination efficiency of RF2.</text>
</comment>
<evidence type="ECO:0000313" key="10">
    <source>
        <dbReference type="Proteomes" id="UP000830639"/>
    </source>
</evidence>
<evidence type="ECO:0000256" key="1">
    <source>
        <dbReference type="ARBA" id="ARBA00002613"/>
    </source>
</evidence>
<feature type="domain" description="Prokaryotic-type class I peptide chain release factors" evidence="8">
    <location>
        <begin position="244"/>
        <end position="260"/>
    </location>
</feature>
<dbReference type="RefSeq" id="WP_248267333.1">
    <property type="nucleotide sequence ID" value="NZ_CP096034.1"/>
</dbReference>
<accession>A0ABY4JKV8</accession>
<dbReference type="InterPro" id="IPR045853">
    <property type="entry name" value="Pep_chain_release_fac_I_sf"/>
</dbReference>
<evidence type="ECO:0000256" key="7">
    <source>
        <dbReference type="SAM" id="Coils"/>
    </source>
</evidence>
<dbReference type="EMBL" id="CP096034">
    <property type="protein sequence ID" value="UPM54127.1"/>
    <property type="molecule type" value="Genomic_DNA"/>
</dbReference>
<dbReference type="InterPro" id="IPR005139">
    <property type="entry name" value="PCRF"/>
</dbReference>
<reference evidence="9 10" key="1">
    <citation type="submission" date="2022-04" db="EMBL/GenBank/DDBJ databases">
        <title>Mechanism of arsenic methylation and mitigation arsenic toxicity by Bacillus sp. LH14 from an Arsenic-Contaminated Paddy Soil.</title>
        <authorList>
            <person name="Wang D."/>
        </authorList>
    </citation>
    <scope>NUCLEOTIDE SEQUENCE [LARGE SCALE GENOMIC DNA]</scope>
    <source>
        <strain evidence="9 10">LH14</strain>
    </source>
</reference>
<gene>
    <name evidence="6 9" type="primary">prfB</name>
    <name evidence="9" type="ORF">MY490_20685</name>
</gene>
<evidence type="ECO:0000256" key="4">
    <source>
        <dbReference type="ARBA" id="ARBA00022481"/>
    </source>
</evidence>